<evidence type="ECO:0000313" key="4">
    <source>
        <dbReference type="EMBL" id="KAG0582734.1"/>
    </source>
</evidence>
<keyword evidence="5" id="KW-1185">Reference proteome</keyword>
<dbReference type="PANTHER" id="PTHR31029">
    <property type="entry name" value="CYCLIN-DEPENDENT KINASE-LIKE PROTEIN"/>
    <property type="match status" value="1"/>
</dbReference>
<feature type="compositionally biased region" description="Polar residues" evidence="2">
    <location>
        <begin position="112"/>
        <end position="126"/>
    </location>
</feature>
<dbReference type="PANTHER" id="PTHR31029:SF4">
    <property type="entry name" value="CYCLIN-DEPENDENT KINASE-LIKE PROTEIN"/>
    <property type="match status" value="1"/>
</dbReference>
<dbReference type="Proteomes" id="UP000822688">
    <property type="component" value="Chromosome 3"/>
</dbReference>
<feature type="domain" description="GIL1/IRKI C-terminal" evidence="3">
    <location>
        <begin position="456"/>
        <end position="510"/>
    </location>
</feature>
<evidence type="ECO:0000256" key="1">
    <source>
        <dbReference type="SAM" id="Coils"/>
    </source>
</evidence>
<feature type="region of interest" description="Disordered" evidence="2">
    <location>
        <begin position="102"/>
        <end position="127"/>
    </location>
</feature>
<organism evidence="4 5">
    <name type="scientific">Ceratodon purpureus</name>
    <name type="common">Fire moss</name>
    <name type="synonym">Dicranum purpureum</name>
    <dbReference type="NCBI Taxonomy" id="3225"/>
    <lineage>
        <taxon>Eukaryota</taxon>
        <taxon>Viridiplantae</taxon>
        <taxon>Streptophyta</taxon>
        <taxon>Embryophyta</taxon>
        <taxon>Bryophyta</taxon>
        <taxon>Bryophytina</taxon>
        <taxon>Bryopsida</taxon>
        <taxon>Dicranidae</taxon>
        <taxon>Pseudoditrichales</taxon>
        <taxon>Ditrichaceae</taxon>
        <taxon>Ceratodon</taxon>
    </lineage>
</organism>
<feature type="compositionally biased region" description="Acidic residues" evidence="2">
    <location>
        <begin position="1"/>
        <end position="12"/>
    </location>
</feature>
<dbReference type="EMBL" id="CM026423">
    <property type="protein sequence ID" value="KAG0582734.1"/>
    <property type="molecule type" value="Genomic_DNA"/>
</dbReference>
<evidence type="ECO:0000259" key="3">
    <source>
        <dbReference type="Pfam" id="PF24994"/>
    </source>
</evidence>
<dbReference type="Pfam" id="PF24994">
    <property type="entry name" value="GIL1_IRKI_C"/>
    <property type="match status" value="1"/>
</dbReference>
<keyword evidence="1" id="KW-0175">Coiled coil</keyword>
<evidence type="ECO:0000256" key="2">
    <source>
        <dbReference type="SAM" id="MobiDB-lite"/>
    </source>
</evidence>
<gene>
    <name evidence="4" type="ORF">KC19_3G081600</name>
</gene>
<name>A0A8T0IG38_CERPU</name>
<dbReference type="InterPro" id="IPR056813">
    <property type="entry name" value="GIL1_IRKI_C"/>
</dbReference>
<protein>
    <recommendedName>
        <fullName evidence="3">GIL1/IRKI C-terminal domain-containing protein</fullName>
    </recommendedName>
</protein>
<sequence length="520" mass="60277">MQWEHDEEEDEIQVYKTSRLPEEKRHYHGRSSSFTQHRPKELPVFEDSFAKRLGQRSKSNIRERNLERTNASLTTTIPRTSRSNDVVQVDKNCCRWPCVSDGPSGVPHSDSQKALSTSGYPPTRSFNSKEPRSLCALLTRKLFRQKNNHSLPYRAWEDEWALFREQHESEMKQMKQMYTSLQEICQELKRMGSHRGDASGVSSRHQSVSEGIDNRADRAPVLGLSKRHGTLNYASYLRENGPHQPNRRAKSAPKTRVNRDAGFTKENSVFVQDPYGSSRYSPNEVLFEETVQMERIYLRKFVAALIKYDDDRYDSELEQDGRSLRDVVERLLPHANFAKDWHFKYGIEAWVSRIAFREFGKSEEKGPGARARRIASWEEYQKLAFLSPVEAIMPEGEDYVRSFHLFCNDKFGFIGNELKWKEEWPDHLVKDFLEAMKHVWRAHKLALAFEPVVSQFSMKPSAQFDVKFMEPLELPTVLQTDTLSPFTPQVGFLVNPGFIVLDRIIKCQVYLAPDVSVVSS</sequence>
<dbReference type="AlphaFoldDB" id="A0A8T0IG38"/>
<feature type="region of interest" description="Disordered" evidence="2">
    <location>
        <begin position="1"/>
        <end position="41"/>
    </location>
</feature>
<feature type="region of interest" description="Disordered" evidence="2">
    <location>
        <begin position="236"/>
        <end position="257"/>
    </location>
</feature>
<accession>A0A8T0IG38</accession>
<evidence type="ECO:0000313" key="5">
    <source>
        <dbReference type="Proteomes" id="UP000822688"/>
    </source>
</evidence>
<feature type="coiled-coil region" evidence="1">
    <location>
        <begin position="164"/>
        <end position="191"/>
    </location>
</feature>
<comment type="caution">
    <text evidence="4">The sequence shown here is derived from an EMBL/GenBank/DDBJ whole genome shotgun (WGS) entry which is preliminary data.</text>
</comment>
<reference evidence="4" key="1">
    <citation type="submission" date="2020-06" db="EMBL/GenBank/DDBJ databases">
        <title>WGS assembly of Ceratodon purpureus strain R40.</title>
        <authorList>
            <person name="Carey S.B."/>
            <person name="Jenkins J."/>
            <person name="Shu S."/>
            <person name="Lovell J.T."/>
            <person name="Sreedasyam A."/>
            <person name="Maumus F."/>
            <person name="Tiley G.P."/>
            <person name="Fernandez-Pozo N."/>
            <person name="Barry K."/>
            <person name="Chen C."/>
            <person name="Wang M."/>
            <person name="Lipzen A."/>
            <person name="Daum C."/>
            <person name="Saski C.A."/>
            <person name="Payton A.C."/>
            <person name="Mcbreen J.C."/>
            <person name="Conrad R.E."/>
            <person name="Kollar L.M."/>
            <person name="Olsson S."/>
            <person name="Huttunen S."/>
            <person name="Landis J.B."/>
            <person name="Wickett N.J."/>
            <person name="Johnson M.G."/>
            <person name="Rensing S.A."/>
            <person name="Grimwood J."/>
            <person name="Schmutz J."/>
            <person name="Mcdaniel S.F."/>
        </authorList>
    </citation>
    <scope>NUCLEOTIDE SEQUENCE</scope>
    <source>
        <strain evidence="4">R40</strain>
    </source>
</reference>
<dbReference type="InterPro" id="IPR042316">
    <property type="entry name" value="IRKI-like"/>
</dbReference>
<proteinExistence type="predicted"/>